<evidence type="ECO:0000313" key="4">
    <source>
        <dbReference type="Proteomes" id="UP001501523"/>
    </source>
</evidence>
<dbReference type="InterPro" id="IPR013783">
    <property type="entry name" value="Ig-like_fold"/>
</dbReference>
<feature type="region of interest" description="Disordered" evidence="1">
    <location>
        <begin position="337"/>
        <end position="396"/>
    </location>
</feature>
<evidence type="ECO:0000256" key="2">
    <source>
        <dbReference type="SAM" id="SignalP"/>
    </source>
</evidence>
<evidence type="ECO:0000256" key="1">
    <source>
        <dbReference type="SAM" id="MobiDB-lite"/>
    </source>
</evidence>
<dbReference type="EMBL" id="BAAAEU010000015">
    <property type="protein sequence ID" value="GAA0717424.1"/>
    <property type="molecule type" value="Genomic_DNA"/>
</dbReference>
<sequence length="1849" mass="180645">MTLAVATLFVALLAPILAVAATTWTVNDRGDIGGTTCGVGLCELRDAINKAASGDTITFDPSLAGATIALTRGELSITDKSLTISGIGANLLTISGNHASRIFNIASSTAPPIMTVSISGLTLSNGGAGVDTSGGAVFISKPNSNTAVLNVNLDRLAIQSSTAGTTANTTYSQGGGIYSQRAVLRITNSTISGNTSYGPSANGGGVLATGSYSNGSVASNGNALTIINSTITGNAAVDPANGSVPTGGGVEFAFGTATILNSTIDNNTAVHAANLHNGNASSTGFPFTLRNSIVANANGSDAAGPNIGGPISDAEYALVDNDASVTYTGTKVAVTTGQNPNLGALGSNGGPTPTQVPASGSPAINTGDPAGCKDDAGATLTTDQRGSQRPDPGNRCDLGAYERFDLALTPAVLPPATAGIAYGVTVGVAASQGIPTYAVTSGSLAPFTLNSATGAISGSSTVAAILSFTITATDQLKNTGSKAYTLVINGGPASTLVVDSFPSPTTAGAAHNVRVTAKDTFGNVANLYTGTVHLTSSDGAAVLPANYTFVAGDNGVHALGVTLKTAGTQSIAATDTVTASITGAQTGIVVNPAAAATLALSGYPSPVTAGTSGVITVTATDAYGNTATGYAGTIHFTSSDGAVALPANSTLANGVGTFNATLKTAGTQSITATDTLNGALTATQGGIVVNAGAATGFTAGGYPSPATAGTSGSFTVTARDAFGNLAVSYAGTVHFSSSDGAAILPANSGLAGGVGTFNATLKTAGTQGIAAIDTGNASITGTQAGIVVNAAAAATFMVSGYPSPVAAGSSNGFSVTAKDAFGNTATGYAGIVHFTSSDSAAMLPANAPLTNGVGLFNATLKTVGTQSLTATDTATASVTGTQTGIVVNPGAGATFTVSTYPSPVTAGTSNSFTVTAKDSSGNTATGYTGTVHFTSSDGSAVLPANATLSSGVGTFSATLKTAGTQSLTATDTVTASITGKQTGIVVNAAAASVLAVSGYPSPITAGTSNTFSVTATDAYGNTVTGYTGTVHFTSSDTAGVLPANGVLTNGVGTFSAALKTSGTQSITATDTVTASITGAQTGIVVNAGAVTKYIVSGYPSLVAAGTSNGFSVIAKDAFGNTATGYVGTAHFTSSDSAAVLPADAPLTNGIGLFNATLRTVGTQSLTATDTATASITGTQAGIVVNPGAAATFLVNAYPSPVTAGTSHGFTVTAKDASGNTATGYTGTVHLTSTDAQGALPADYVFTAGDAGVRAFTATLKTSGTQSITATDTVTASITGAQTGIVVNAGAATTLAVSGYPSPVTAGTVNGFTVAAKDAFGNVAMGYTGTVHLTSTDAQAVLPADYLFTVGDAGTHAFTATLKTAGTRSITATDTATASITGTQASITVNAAAASTLNVSGYPSPVKQGSSNPFTVTAKDAFGNTATGYAGTVHLTSSDGMAVLPADYGFAAIDNGVHVFNATLKTAGTQSITATDTASGTIAGAQMGIVVKPMYVVSASVNGGNGTISPTTQSVDAGSPASLTLVPSAGYHALIDPATTCPGGTLSGGTYTTANITADCSVVAKFVADALPVLAITVTDRRTHARYGMLLNYTVTVTNSGGDAAGVTLANTVPAQLDAVNTTWICDSGGGGATCSATGTGALADSGVVIPAGRSLTWQVTAPVRVDAVGATVDYSVSASRAGSSVSATDSDILVIFRDGFDVPYGDGTGTAESPTAMFASCPADPAPEIFDDTRMRVLTVPTSLAKAPVDALLVARTGTVAGFRVERLNFGATPRVRLVVIAQDGSEHASAWATTTAGAALAVATANAADGGRVLLLEGAASPLVMPLPAGITSTFRIQTQPMSEGACQ</sequence>
<feature type="chain" id="PRO_5046144874" description="DUF11 domain-containing protein" evidence="2">
    <location>
        <begin position="21"/>
        <end position="1849"/>
    </location>
</feature>
<dbReference type="InterPro" id="IPR059226">
    <property type="entry name" value="Choice_anch_Q_dom"/>
</dbReference>
<reference evidence="4" key="1">
    <citation type="journal article" date="2019" name="Int. J. Syst. Evol. Microbiol.">
        <title>The Global Catalogue of Microorganisms (GCM) 10K type strain sequencing project: providing services to taxonomists for standard genome sequencing and annotation.</title>
        <authorList>
            <consortium name="The Broad Institute Genomics Platform"/>
            <consortium name="The Broad Institute Genome Sequencing Center for Infectious Disease"/>
            <person name="Wu L."/>
            <person name="Ma J."/>
        </authorList>
    </citation>
    <scope>NUCLEOTIDE SEQUENCE [LARGE SCALE GENOMIC DNA]</scope>
    <source>
        <strain evidence="4">JCM 15421</strain>
    </source>
</reference>
<dbReference type="NCBIfam" id="NF041518">
    <property type="entry name" value="choice_anch_Q"/>
    <property type="match status" value="1"/>
</dbReference>
<keyword evidence="4" id="KW-1185">Reference proteome</keyword>
<dbReference type="Proteomes" id="UP001501523">
    <property type="component" value="Unassembled WGS sequence"/>
</dbReference>
<proteinExistence type="predicted"/>
<dbReference type="Gene3D" id="2.60.40.10">
    <property type="entry name" value="Immunoglobulins"/>
    <property type="match status" value="4"/>
</dbReference>
<keyword evidence="2" id="KW-0732">Signal</keyword>
<evidence type="ECO:0000313" key="3">
    <source>
        <dbReference type="EMBL" id="GAA0717424.1"/>
    </source>
</evidence>
<evidence type="ECO:0008006" key="5">
    <source>
        <dbReference type="Google" id="ProtNLM"/>
    </source>
</evidence>
<protein>
    <recommendedName>
        <fullName evidence="5">DUF11 domain-containing protein</fullName>
    </recommendedName>
</protein>
<gene>
    <name evidence="3" type="ORF">GCM10009105_24430</name>
</gene>
<name>A0ABP3TWW3_9GAMM</name>
<comment type="caution">
    <text evidence="3">The sequence shown here is derived from an EMBL/GenBank/DDBJ whole genome shotgun (WGS) entry which is preliminary data.</text>
</comment>
<feature type="compositionally biased region" description="Basic and acidic residues" evidence="1">
    <location>
        <begin position="386"/>
        <end position="396"/>
    </location>
</feature>
<feature type="signal peptide" evidence="2">
    <location>
        <begin position="1"/>
        <end position="20"/>
    </location>
</feature>
<dbReference type="RefSeq" id="WP_343791487.1">
    <property type="nucleotide sequence ID" value="NZ_BAAAEU010000015.1"/>
</dbReference>
<accession>A0ABP3TWW3</accession>
<feature type="compositionally biased region" description="Polar residues" evidence="1">
    <location>
        <begin position="350"/>
        <end position="364"/>
    </location>
</feature>
<dbReference type="InterPro" id="IPR011050">
    <property type="entry name" value="Pectin_lyase_fold/virulence"/>
</dbReference>
<organism evidence="3 4">
    <name type="scientific">Dokdonella soli</name>
    <dbReference type="NCBI Taxonomy" id="529810"/>
    <lineage>
        <taxon>Bacteria</taxon>
        <taxon>Pseudomonadati</taxon>
        <taxon>Pseudomonadota</taxon>
        <taxon>Gammaproteobacteria</taxon>
        <taxon>Lysobacterales</taxon>
        <taxon>Rhodanobacteraceae</taxon>
        <taxon>Dokdonella</taxon>
    </lineage>
</organism>
<dbReference type="SUPFAM" id="SSF51126">
    <property type="entry name" value="Pectin lyase-like"/>
    <property type="match status" value="1"/>
</dbReference>